<accession>A0ABP0NS08</accession>
<feature type="compositionally biased region" description="Acidic residues" evidence="1">
    <location>
        <begin position="91"/>
        <end position="100"/>
    </location>
</feature>
<evidence type="ECO:0000256" key="1">
    <source>
        <dbReference type="SAM" id="MobiDB-lite"/>
    </source>
</evidence>
<comment type="caution">
    <text evidence="2">The sequence shown here is derived from an EMBL/GenBank/DDBJ whole genome shotgun (WGS) entry which is preliminary data.</text>
</comment>
<sequence>MSLRTQSSYLQSTQPFCGNVVSEKIAEVRLHGEEERSEVHTLKLHPPSRKMIQAREDESTPQDEDVSVHEYEEDEERSEEVEIHENSGGEESNESDEEASSTDSSVKEESKDHHVLIAASAMETNYSVHRMEVVEIPELDADNVRAAVARAKVSAHYMQSARIQGKADDKSPKEMNAPDEG</sequence>
<reference evidence="2 3" key="1">
    <citation type="submission" date="2024-02" db="EMBL/GenBank/DDBJ databases">
        <authorList>
            <person name="Chen Y."/>
            <person name="Shah S."/>
            <person name="Dougan E. K."/>
            <person name="Thang M."/>
            <person name="Chan C."/>
        </authorList>
    </citation>
    <scope>NUCLEOTIDE SEQUENCE [LARGE SCALE GENOMIC DNA]</scope>
</reference>
<feature type="compositionally biased region" description="Basic and acidic residues" evidence="1">
    <location>
        <begin position="105"/>
        <end position="115"/>
    </location>
</feature>
<keyword evidence="3" id="KW-1185">Reference proteome</keyword>
<gene>
    <name evidence="2" type="ORF">CCMP2556_LOCUS32713</name>
</gene>
<name>A0ABP0NS08_9DINO</name>
<organism evidence="2 3">
    <name type="scientific">Durusdinium trenchii</name>
    <dbReference type="NCBI Taxonomy" id="1381693"/>
    <lineage>
        <taxon>Eukaryota</taxon>
        <taxon>Sar</taxon>
        <taxon>Alveolata</taxon>
        <taxon>Dinophyceae</taxon>
        <taxon>Suessiales</taxon>
        <taxon>Symbiodiniaceae</taxon>
        <taxon>Durusdinium</taxon>
    </lineage>
</organism>
<proteinExistence type="predicted"/>
<dbReference type="EMBL" id="CAXAMN010022128">
    <property type="protein sequence ID" value="CAK9066585.1"/>
    <property type="molecule type" value="Genomic_DNA"/>
</dbReference>
<feature type="compositionally biased region" description="Acidic residues" evidence="1">
    <location>
        <begin position="59"/>
        <end position="79"/>
    </location>
</feature>
<evidence type="ECO:0000313" key="3">
    <source>
        <dbReference type="Proteomes" id="UP001642484"/>
    </source>
</evidence>
<feature type="region of interest" description="Disordered" evidence="1">
    <location>
        <begin position="157"/>
        <end position="181"/>
    </location>
</feature>
<dbReference type="Proteomes" id="UP001642484">
    <property type="component" value="Unassembled WGS sequence"/>
</dbReference>
<feature type="compositionally biased region" description="Basic and acidic residues" evidence="1">
    <location>
        <begin position="31"/>
        <end position="41"/>
    </location>
</feature>
<evidence type="ECO:0000313" key="2">
    <source>
        <dbReference type="EMBL" id="CAK9066585.1"/>
    </source>
</evidence>
<protein>
    <submittedName>
        <fullName evidence="2">Uncharacterized protein</fullName>
    </submittedName>
</protein>
<feature type="region of interest" description="Disordered" evidence="1">
    <location>
        <begin position="31"/>
        <end position="116"/>
    </location>
</feature>